<evidence type="ECO:0000313" key="2">
    <source>
        <dbReference type="Proteomes" id="UP000092460"/>
    </source>
</evidence>
<dbReference type="EMBL" id="JXJN01016809">
    <property type="status" value="NOT_ANNOTATED_CDS"/>
    <property type="molecule type" value="Genomic_DNA"/>
</dbReference>
<keyword evidence="2" id="KW-1185">Reference proteome</keyword>
<reference evidence="2" key="1">
    <citation type="submission" date="2015-01" db="EMBL/GenBank/DDBJ databases">
        <authorList>
            <person name="Aksoy S."/>
            <person name="Warren W."/>
            <person name="Wilson R.K."/>
        </authorList>
    </citation>
    <scope>NUCLEOTIDE SEQUENCE [LARGE SCALE GENOMIC DNA]</scope>
    <source>
        <strain evidence="2">IAEA</strain>
    </source>
</reference>
<name>A0A1B0BMC9_9MUSC</name>
<sequence>MYRLKCNDLDGNVSLKNKNSHNLFNLSFASSKLMLPPLSNRDRVACYGGAMQITQRICSFRKIGILCRILLCPGGVASFIHDSKSYDKKEMLF</sequence>
<proteinExistence type="predicted"/>
<dbReference type="EMBL" id="JXJN01016808">
    <property type="status" value="NOT_ANNOTATED_CDS"/>
    <property type="molecule type" value="Genomic_DNA"/>
</dbReference>
<accession>A0A1B0BMC9</accession>
<dbReference type="EnsemblMetazoa" id="GPPI034669-RA">
    <property type="protein sequence ID" value="GPPI034669-PA"/>
    <property type="gene ID" value="GPPI034669"/>
</dbReference>
<reference evidence="1" key="2">
    <citation type="submission" date="2020-05" db="UniProtKB">
        <authorList>
            <consortium name="EnsemblMetazoa"/>
        </authorList>
    </citation>
    <scope>IDENTIFICATION</scope>
    <source>
        <strain evidence="1">IAEA</strain>
    </source>
</reference>
<organism evidence="1 2">
    <name type="scientific">Glossina palpalis gambiensis</name>
    <dbReference type="NCBI Taxonomy" id="67801"/>
    <lineage>
        <taxon>Eukaryota</taxon>
        <taxon>Metazoa</taxon>
        <taxon>Ecdysozoa</taxon>
        <taxon>Arthropoda</taxon>
        <taxon>Hexapoda</taxon>
        <taxon>Insecta</taxon>
        <taxon>Pterygota</taxon>
        <taxon>Neoptera</taxon>
        <taxon>Endopterygota</taxon>
        <taxon>Diptera</taxon>
        <taxon>Brachycera</taxon>
        <taxon>Muscomorpha</taxon>
        <taxon>Hippoboscoidea</taxon>
        <taxon>Glossinidae</taxon>
        <taxon>Glossina</taxon>
    </lineage>
</organism>
<dbReference type="VEuPathDB" id="VectorBase:GPPI034669"/>
<protein>
    <submittedName>
        <fullName evidence="1">Uncharacterized protein</fullName>
    </submittedName>
</protein>
<dbReference type="Proteomes" id="UP000092460">
    <property type="component" value="Unassembled WGS sequence"/>
</dbReference>
<dbReference type="AlphaFoldDB" id="A0A1B0BMC9"/>
<evidence type="ECO:0000313" key="1">
    <source>
        <dbReference type="EnsemblMetazoa" id="GPPI034669-PA"/>
    </source>
</evidence>